<dbReference type="PANTHER" id="PTHR43228:SF1">
    <property type="entry name" value="TWO-COMPONENT RESPONSE REGULATOR ARR22"/>
    <property type="match status" value="1"/>
</dbReference>
<protein>
    <submittedName>
        <fullName evidence="3">Response regulator</fullName>
    </submittedName>
</protein>
<dbReference type="Gene3D" id="3.40.50.2300">
    <property type="match status" value="1"/>
</dbReference>
<dbReference type="Proteomes" id="UP001500880">
    <property type="component" value="Unassembled WGS sequence"/>
</dbReference>
<dbReference type="EMBL" id="BAAADO010000003">
    <property type="protein sequence ID" value="GAA0492962.1"/>
    <property type="molecule type" value="Genomic_DNA"/>
</dbReference>
<dbReference type="InterPro" id="IPR052048">
    <property type="entry name" value="ST_Response_Regulator"/>
</dbReference>
<dbReference type="Pfam" id="PF00072">
    <property type="entry name" value="Response_reg"/>
    <property type="match status" value="1"/>
</dbReference>
<keyword evidence="4" id="KW-1185">Reference proteome</keyword>
<feature type="modified residue" description="4-aspartylphosphate" evidence="1">
    <location>
        <position position="60"/>
    </location>
</feature>
<dbReference type="SUPFAM" id="SSF52172">
    <property type="entry name" value="CheY-like"/>
    <property type="match status" value="1"/>
</dbReference>
<evidence type="ECO:0000256" key="1">
    <source>
        <dbReference type="PROSITE-ProRule" id="PRU00169"/>
    </source>
</evidence>
<evidence type="ECO:0000313" key="4">
    <source>
        <dbReference type="Proteomes" id="UP001500880"/>
    </source>
</evidence>
<proteinExistence type="predicted"/>
<evidence type="ECO:0000259" key="2">
    <source>
        <dbReference type="PROSITE" id="PS50110"/>
    </source>
</evidence>
<accession>A0ABN1B9E6</accession>
<dbReference type="InterPro" id="IPR011006">
    <property type="entry name" value="CheY-like_superfamily"/>
</dbReference>
<reference evidence="3 4" key="1">
    <citation type="journal article" date="2019" name="Int. J. Syst. Evol. Microbiol.">
        <title>The Global Catalogue of Microorganisms (GCM) 10K type strain sequencing project: providing services to taxonomists for standard genome sequencing and annotation.</title>
        <authorList>
            <consortium name="The Broad Institute Genomics Platform"/>
            <consortium name="The Broad Institute Genome Sequencing Center for Infectious Disease"/>
            <person name="Wu L."/>
            <person name="Ma J."/>
        </authorList>
    </citation>
    <scope>NUCLEOTIDE SEQUENCE [LARGE SCALE GENOMIC DNA]</scope>
    <source>
        <strain evidence="3 4">JCM 12389</strain>
    </source>
</reference>
<feature type="domain" description="Response regulatory" evidence="2">
    <location>
        <begin position="10"/>
        <end position="125"/>
    </location>
</feature>
<dbReference type="InterPro" id="IPR001789">
    <property type="entry name" value="Sig_transdc_resp-reg_receiver"/>
</dbReference>
<comment type="caution">
    <text evidence="3">The sequence shown here is derived from an EMBL/GenBank/DDBJ whole genome shotgun (WGS) entry which is preliminary data.</text>
</comment>
<organism evidence="3 4">
    <name type="scientific">Salinibacillus aidingensis</name>
    <dbReference type="NCBI Taxonomy" id="237684"/>
    <lineage>
        <taxon>Bacteria</taxon>
        <taxon>Bacillati</taxon>
        <taxon>Bacillota</taxon>
        <taxon>Bacilli</taxon>
        <taxon>Bacillales</taxon>
        <taxon>Bacillaceae</taxon>
        <taxon>Salinibacillus</taxon>
    </lineage>
</organism>
<keyword evidence="1" id="KW-0597">Phosphoprotein</keyword>
<dbReference type="SMART" id="SM00448">
    <property type="entry name" value="REC"/>
    <property type="match status" value="1"/>
</dbReference>
<evidence type="ECO:0000313" key="3">
    <source>
        <dbReference type="EMBL" id="GAA0492962.1"/>
    </source>
</evidence>
<sequence length="132" mass="14587">MSKEEAQMSVILLADDSAFMRNWLKQIIQQHGSHEFVEAKDGQEAVTVFQAVRPDMVIMDMVMPVKNGLETLSEIMSFDSTAKVIICSSLGTQSNVMDAIQSGAKDFIVKPYFKNLGEIIDKHLGTATTSTE</sequence>
<dbReference type="PROSITE" id="PS50110">
    <property type="entry name" value="RESPONSE_REGULATORY"/>
    <property type="match status" value="1"/>
</dbReference>
<gene>
    <name evidence="3" type="ORF">GCM10008986_19230</name>
</gene>
<name>A0ABN1B9E6_9BACI</name>
<dbReference type="PANTHER" id="PTHR43228">
    <property type="entry name" value="TWO-COMPONENT RESPONSE REGULATOR"/>
    <property type="match status" value="1"/>
</dbReference>